<evidence type="ECO:0000256" key="5">
    <source>
        <dbReference type="SAM" id="MobiDB-lite"/>
    </source>
</evidence>
<dbReference type="NCBIfam" id="TIGR00229">
    <property type="entry name" value="sensory_box"/>
    <property type="match status" value="1"/>
</dbReference>
<dbReference type="Pfam" id="PF13426">
    <property type="entry name" value="PAS_9"/>
    <property type="match status" value="1"/>
</dbReference>
<dbReference type="RefSeq" id="WP_219201316.1">
    <property type="nucleotide sequence ID" value="NZ_JAHWQX010000002.1"/>
</dbReference>
<dbReference type="SMART" id="SM00086">
    <property type="entry name" value="PAC"/>
    <property type="match status" value="2"/>
</dbReference>
<dbReference type="InterPro" id="IPR005467">
    <property type="entry name" value="His_kinase_dom"/>
</dbReference>
<accession>A0ABS6WN72</accession>
<protein>
    <recommendedName>
        <fullName evidence="2">histidine kinase</fullName>
        <ecNumber evidence="2">2.7.13.3</ecNumber>
    </recommendedName>
</protein>
<dbReference type="PANTHER" id="PTHR43065:SF42">
    <property type="entry name" value="TWO-COMPONENT SENSOR PPRA"/>
    <property type="match status" value="1"/>
</dbReference>
<dbReference type="SMART" id="SM00388">
    <property type="entry name" value="HisKA"/>
    <property type="match status" value="1"/>
</dbReference>
<feature type="modified residue" description="4-aspartylphosphate" evidence="3">
    <location>
        <position position="761"/>
    </location>
</feature>
<evidence type="ECO:0000313" key="10">
    <source>
        <dbReference type="EMBL" id="MBW3097403.1"/>
    </source>
</evidence>
<evidence type="ECO:0000259" key="8">
    <source>
        <dbReference type="PROSITE" id="PS50112"/>
    </source>
</evidence>
<dbReference type="Proteomes" id="UP001430804">
    <property type="component" value="Unassembled WGS sequence"/>
</dbReference>
<evidence type="ECO:0000259" key="9">
    <source>
        <dbReference type="PROSITE" id="PS50113"/>
    </source>
</evidence>
<dbReference type="Pfam" id="PF00072">
    <property type="entry name" value="Response_reg"/>
    <property type="match status" value="1"/>
</dbReference>
<feature type="domain" description="Response regulatory" evidence="7">
    <location>
        <begin position="561"/>
        <end position="677"/>
    </location>
</feature>
<evidence type="ECO:0000256" key="1">
    <source>
        <dbReference type="ARBA" id="ARBA00000085"/>
    </source>
</evidence>
<evidence type="ECO:0000256" key="4">
    <source>
        <dbReference type="SAM" id="Coils"/>
    </source>
</evidence>
<organism evidence="10 11">
    <name type="scientific">Pseudohoeflea coraliihabitans</name>
    <dbReference type="NCBI Taxonomy" id="2860393"/>
    <lineage>
        <taxon>Bacteria</taxon>
        <taxon>Pseudomonadati</taxon>
        <taxon>Pseudomonadota</taxon>
        <taxon>Alphaproteobacteria</taxon>
        <taxon>Hyphomicrobiales</taxon>
        <taxon>Rhizobiaceae</taxon>
        <taxon>Pseudohoeflea</taxon>
    </lineage>
</organism>
<dbReference type="Pfam" id="PF08447">
    <property type="entry name" value="PAS_3"/>
    <property type="match status" value="1"/>
</dbReference>
<evidence type="ECO:0000259" key="6">
    <source>
        <dbReference type="PROSITE" id="PS50109"/>
    </source>
</evidence>
<comment type="catalytic activity">
    <reaction evidence="1">
        <text>ATP + protein L-histidine = ADP + protein N-phospho-L-histidine.</text>
        <dbReference type="EC" id="2.7.13.3"/>
    </reaction>
</comment>
<dbReference type="InterPro" id="IPR003661">
    <property type="entry name" value="HisK_dim/P_dom"/>
</dbReference>
<dbReference type="PROSITE" id="PS50112">
    <property type="entry name" value="PAS"/>
    <property type="match status" value="1"/>
</dbReference>
<evidence type="ECO:0000259" key="7">
    <source>
        <dbReference type="PROSITE" id="PS50110"/>
    </source>
</evidence>
<dbReference type="SMART" id="SM00387">
    <property type="entry name" value="HATPase_c"/>
    <property type="match status" value="1"/>
</dbReference>
<dbReference type="InterPro" id="IPR000014">
    <property type="entry name" value="PAS"/>
</dbReference>
<feature type="domain" description="PAC" evidence="9">
    <location>
        <begin position="248"/>
        <end position="300"/>
    </location>
</feature>
<dbReference type="InterPro" id="IPR000700">
    <property type="entry name" value="PAS-assoc_C"/>
</dbReference>
<sequence>MSSDGPDAEDLRRRIAELEERLREADETLDAIRSGEVDAVIIGGPEAQKVYTLDNADRPYRILVEQMQEGALTLSVDGTILYCNRRFAEISGFRHERLIGTSIHQYVRASQASALARLMRQSAHGGGNGEFELRREDGELVPVYLSFVDLPTEGNRVLCGIVTDLTQQRQRRIAEEGQQIALEASDMGSWELDLVGDIARRSARHDEIFGYSTPLDHWSRELFLEHVLAEDRETVISSFDTAMQTGQLEFECRIRRANDGEVRWIRGKGRTYFANGRAASMAGVVTDITDQRLLEDQLRQAQKMEAVGQLTGGLAHDFNNLLTVILGNLERARLRVTDASLLRQITHASQAAQRGAGLTQQLLAFSRRQTLQAQAFSVNDRLPELRHLIERTVGEEIEVEVQAGDGLWHCWCDVNLFESAILNLVINARDAMPRGGRLTLATANVTLPETASADGSSSMIPDLVPGRYVRVTVADEGEGMSPQVQARVFEPFYTTKEVGKGSGLGLSMVYGFARQSNGYVVLDSAPGRGTTVHLYLPWTDTASIDNERSAASPHLDTEPLVILVVEDDDDVRQLATDLLTDLGHTVIEASNGHDGLDQLQRRADIQLLFTDIVMPRGMSGIDLAQEARRRRPDLAVLLTSGFTAQSRATEDGSKNEFLLVRKPYSAEEVIAAIGKAMAHAAGAGRPPKADQPAGAEPSPPQSTRQKLRVLVVEDEPLIAMTLEDMLFDLDCEVVGPFDQVAKAEAAVTSDTAENFDVALLDINVSGKTVYPVADLLTSRHIPFAFMTGHDTSHIDAAYQADHLAKPYSSQDVEKVIAALQEAISAPT</sequence>
<dbReference type="EC" id="2.7.13.3" evidence="2"/>
<feature type="domain" description="PAS" evidence="8">
    <location>
        <begin position="56"/>
        <end position="126"/>
    </location>
</feature>
<dbReference type="PROSITE" id="PS50113">
    <property type="entry name" value="PAC"/>
    <property type="match status" value="1"/>
</dbReference>
<dbReference type="Pfam" id="PF02518">
    <property type="entry name" value="HATPase_c"/>
    <property type="match status" value="1"/>
</dbReference>
<dbReference type="PANTHER" id="PTHR43065">
    <property type="entry name" value="SENSOR HISTIDINE KINASE"/>
    <property type="match status" value="1"/>
</dbReference>
<dbReference type="CDD" id="cd00130">
    <property type="entry name" value="PAS"/>
    <property type="match status" value="1"/>
</dbReference>
<dbReference type="InterPro" id="IPR003594">
    <property type="entry name" value="HATPase_dom"/>
</dbReference>
<comment type="caution">
    <text evidence="10">The sequence shown here is derived from an EMBL/GenBank/DDBJ whole genome shotgun (WGS) entry which is preliminary data.</text>
</comment>
<dbReference type="EMBL" id="JAHWQX010000002">
    <property type="protein sequence ID" value="MBW3097403.1"/>
    <property type="molecule type" value="Genomic_DNA"/>
</dbReference>
<dbReference type="InterPro" id="IPR001789">
    <property type="entry name" value="Sig_transdc_resp-reg_receiver"/>
</dbReference>
<proteinExistence type="predicted"/>
<gene>
    <name evidence="10" type="ORF">KY465_08930</name>
</gene>
<dbReference type="CDD" id="cd00082">
    <property type="entry name" value="HisKA"/>
    <property type="match status" value="1"/>
</dbReference>
<keyword evidence="4" id="KW-0175">Coiled coil</keyword>
<feature type="domain" description="Histidine kinase" evidence="6">
    <location>
        <begin position="313"/>
        <end position="540"/>
    </location>
</feature>
<dbReference type="InterPro" id="IPR013655">
    <property type="entry name" value="PAS_fold_3"/>
</dbReference>
<dbReference type="PROSITE" id="PS50109">
    <property type="entry name" value="HIS_KIN"/>
    <property type="match status" value="1"/>
</dbReference>
<feature type="modified residue" description="4-aspartylphosphate" evidence="3">
    <location>
        <position position="611"/>
    </location>
</feature>
<dbReference type="SMART" id="SM00091">
    <property type="entry name" value="PAS"/>
    <property type="match status" value="2"/>
</dbReference>
<feature type="region of interest" description="Disordered" evidence="5">
    <location>
        <begin position="681"/>
        <end position="705"/>
    </location>
</feature>
<feature type="domain" description="Response regulatory" evidence="7">
    <location>
        <begin position="708"/>
        <end position="820"/>
    </location>
</feature>
<name>A0ABS6WN72_9HYPH</name>
<evidence type="ECO:0000256" key="3">
    <source>
        <dbReference type="PROSITE-ProRule" id="PRU00169"/>
    </source>
</evidence>
<evidence type="ECO:0000256" key="2">
    <source>
        <dbReference type="ARBA" id="ARBA00012438"/>
    </source>
</evidence>
<reference evidence="10" key="1">
    <citation type="submission" date="2021-07" db="EMBL/GenBank/DDBJ databases">
        <title>Pseudohoeflea marina sp. nov. a polyhydroxyalcanoate-producing bacterium.</title>
        <authorList>
            <person name="Zheng W."/>
            <person name="Yu S."/>
            <person name="Huang Y."/>
        </authorList>
    </citation>
    <scope>NUCLEOTIDE SEQUENCE</scope>
    <source>
        <strain evidence="10">DP4N28-3</strain>
    </source>
</reference>
<keyword evidence="3" id="KW-0597">Phosphoprotein</keyword>
<dbReference type="InterPro" id="IPR001610">
    <property type="entry name" value="PAC"/>
</dbReference>
<dbReference type="SMART" id="SM00448">
    <property type="entry name" value="REC"/>
    <property type="match status" value="2"/>
</dbReference>
<keyword evidence="11" id="KW-1185">Reference proteome</keyword>
<dbReference type="PROSITE" id="PS50110">
    <property type="entry name" value="RESPONSE_REGULATORY"/>
    <property type="match status" value="2"/>
</dbReference>
<evidence type="ECO:0000313" key="11">
    <source>
        <dbReference type="Proteomes" id="UP001430804"/>
    </source>
</evidence>
<feature type="coiled-coil region" evidence="4">
    <location>
        <begin position="8"/>
        <end position="35"/>
    </location>
</feature>